<keyword evidence="8" id="KW-0732">Signal</keyword>
<dbReference type="Gene3D" id="1.50.10.10">
    <property type="match status" value="1"/>
</dbReference>
<feature type="active site" description="Proton donor" evidence="5">
    <location>
        <position position="135"/>
    </location>
</feature>
<protein>
    <recommendedName>
        <fullName evidence="7">alpha-1,2-Mannosidase</fullName>
        <ecNumber evidence="7">3.2.1.-</ecNumber>
    </recommendedName>
</protein>
<dbReference type="GO" id="GO:0016020">
    <property type="term" value="C:membrane"/>
    <property type="evidence" value="ECO:0007669"/>
    <property type="project" value="InterPro"/>
</dbReference>
<evidence type="ECO:0000256" key="2">
    <source>
        <dbReference type="ARBA" id="ARBA00007658"/>
    </source>
</evidence>
<evidence type="ECO:0000256" key="8">
    <source>
        <dbReference type="SAM" id="SignalP"/>
    </source>
</evidence>
<feature type="binding site" evidence="6">
    <location>
        <position position="484"/>
    </location>
    <ligand>
        <name>Ca(2+)</name>
        <dbReference type="ChEBI" id="CHEBI:29108"/>
    </ligand>
</feature>
<dbReference type="EC" id="3.2.1.-" evidence="7"/>
<dbReference type="SUPFAM" id="SSF48225">
    <property type="entry name" value="Seven-hairpin glycosidases"/>
    <property type="match status" value="1"/>
</dbReference>
<dbReference type="PANTHER" id="PTHR45679">
    <property type="entry name" value="ER DEGRADATION-ENHANCING ALPHA-MANNOSIDASE-LIKE PROTEIN 2"/>
    <property type="match status" value="1"/>
</dbReference>
<keyword evidence="3" id="KW-0256">Endoplasmic reticulum</keyword>
<dbReference type="EMBL" id="CP014586">
    <property type="protein sequence ID" value="ANZ76319.1"/>
    <property type="molecule type" value="Genomic_DNA"/>
</dbReference>
<evidence type="ECO:0000256" key="6">
    <source>
        <dbReference type="PIRSR" id="PIRSR601382-2"/>
    </source>
</evidence>
<evidence type="ECO:0000256" key="3">
    <source>
        <dbReference type="ARBA" id="ARBA00022824"/>
    </source>
</evidence>
<keyword evidence="6" id="KW-0479">Metal-binding</keyword>
<evidence type="ECO:0000256" key="5">
    <source>
        <dbReference type="PIRSR" id="PIRSR601382-1"/>
    </source>
</evidence>
<dbReference type="GO" id="GO:0036503">
    <property type="term" value="P:ERAD pathway"/>
    <property type="evidence" value="ECO:0007669"/>
    <property type="project" value="UniProtKB-ARBA"/>
</dbReference>
<reference evidence="9 10" key="1">
    <citation type="submission" date="2016-02" db="EMBL/GenBank/DDBJ databases">
        <title>Comparative genomic and transcriptomic foundation for Pichia pastoris.</title>
        <authorList>
            <person name="Love K.R."/>
            <person name="Shah K.A."/>
            <person name="Whittaker C.A."/>
            <person name="Wu J."/>
            <person name="Bartlett M.C."/>
            <person name="Ma D."/>
            <person name="Leeson R.L."/>
            <person name="Priest M."/>
            <person name="Young S.K."/>
            <person name="Love J.C."/>
        </authorList>
    </citation>
    <scope>NUCLEOTIDE SEQUENCE [LARGE SCALE GENOMIC DNA]</scope>
    <source>
        <strain evidence="9 10">ATCC 28485</strain>
    </source>
</reference>
<comment type="similarity">
    <text evidence="2 7">Belongs to the glycosyl hydrolase 47 family.</text>
</comment>
<evidence type="ECO:0000256" key="1">
    <source>
        <dbReference type="ARBA" id="ARBA00004240"/>
    </source>
</evidence>
<dbReference type="InterPro" id="IPR012341">
    <property type="entry name" value="6hp_glycosidase-like_sf"/>
</dbReference>
<sequence>MIYVYLIWLFMLPIRCGYVSRHSDEEILQSSFTSSHLELLKNETRDLFQFSWNSYKHYGLPYDEVKPLSCTPNKRRKDSLDLQNDVLGNYHLTLFDNLDTLLVLGLWDQFNETLQYLEDINFVDFDIDSDVSLFETDIRVLGGLLSAHLYLTDERHVMFDPIKGRKLLELAVDLADRLLPAFDTPTGVPLPRVNLRGNPVNSNLPHDTCTACATTPLLEFSLLSRLTNNPIYEKVSKRSFYQIWNSRSSINLLPMTIDPLESKWLDNVSGIGASIDSFYEYALKGAILFDDEGLFNVWNIAYNSVQSNMKTFSDYLTVNVDVTSGKNRAYWIDSLSAFWPGLQVLAGHIKPAVKSHLVYLKIWNCFQSIPERWSISGDFTVEGSMSLEWYPLRPEFIESTYHLYRSTKDPIYLAIGQDLLMKLRSMFLCPCGLCGFQDIRKGTRQDRMESFVLSETLKYLYLLFDENNYIHTVLEKQNNMIFSTEGHPFWLVTHNRSLNDPPQYFTTSPLLTEHKFLDRIPLLGTLWNRLYPEKTTNDRPTLPSLSLPQSSCELVTRSTDTFLSSHLLQNPTLCHIDKIFEKSLITPPYMNSTAAIEFQDKFYHNYGGANINSLISTPILETEVITYRIDPFFGGQNTLMDFGLDFVIPTIRDLRLSFEIIKPFEASSLGLLDDAAIDAFSPLFDNRPLDYVTKLVSINGIDIPTNSNVYCVKVAPSLIKSDQIRISTKGYFTFDNNPVINLIVYTDLDQDFGVSSIA</sequence>
<keyword evidence="7" id="KW-0326">Glycosidase</keyword>
<dbReference type="OrthoDB" id="8118055at2759"/>
<evidence type="ECO:0000256" key="7">
    <source>
        <dbReference type="RuleBase" id="RU361193"/>
    </source>
</evidence>
<feature type="active site" evidence="5">
    <location>
        <position position="276"/>
    </location>
</feature>
<dbReference type="InterPro" id="IPR044674">
    <property type="entry name" value="EDEM1/2/3"/>
</dbReference>
<feature type="active site" evidence="5">
    <location>
        <position position="395"/>
    </location>
</feature>
<dbReference type="InterPro" id="IPR036026">
    <property type="entry name" value="Seven-hairpin_glycosidases"/>
</dbReference>
<feature type="signal peptide" evidence="8">
    <location>
        <begin position="1"/>
        <end position="17"/>
    </location>
</feature>
<gene>
    <name evidence="9" type="ORF">ATY40_BA7503620</name>
</gene>
<evidence type="ECO:0000256" key="4">
    <source>
        <dbReference type="ARBA" id="ARBA00023180"/>
    </source>
</evidence>
<accession>A0A1B2JE23</accession>
<evidence type="ECO:0000313" key="10">
    <source>
        <dbReference type="Proteomes" id="UP000094565"/>
    </source>
</evidence>
<dbReference type="Proteomes" id="UP000094565">
    <property type="component" value="Chromosome 3"/>
</dbReference>
<dbReference type="GO" id="GO:0005975">
    <property type="term" value="P:carbohydrate metabolic process"/>
    <property type="evidence" value="ECO:0007669"/>
    <property type="project" value="InterPro"/>
</dbReference>
<comment type="subcellular location">
    <subcellularLocation>
        <location evidence="1">Endoplasmic reticulum</location>
    </subcellularLocation>
</comment>
<keyword evidence="4" id="KW-0325">Glycoprotein</keyword>
<evidence type="ECO:0000313" key="9">
    <source>
        <dbReference type="EMBL" id="ANZ76319.1"/>
    </source>
</evidence>
<proteinExistence type="inferred from homology"/>
<organism evidence="9 10">
    <name type="scientific">Komagataella pastoris</name>
    <name type="common">Yeast</name>
    <name type="synonym">Pichia pastoris</name>
    <dbReference type="NCBI Taxonomy" id="4922"/>
    <lineage>
        <taxon>Eukaryota</taxon>
        <taxon>Fungi</taxon>
        <taxon>Dikarya</taxon>
        <taxon>Ascomycota</taxon>
        <taxon>Saccharomycotina</taxon>
        <taxon>Pichiomycetes</taxon>
        <taxon>Pichiales</taxon>
        <taxon>Pichiaceae</taxon>
        <taxon>Komagataella</taxon>
    </lineage>
</organism>
<name>A0A1B2JE23_PICPA</name>
<dbReference type="GO" id="GO:0044322">
    <property type="term" value="C:endoplasmic reticulum quality control compartment"/>
    <property type="evidence" value="ECO:0007669"/>
    <property type="project" value="GOC"/>
</dbReference>
<comment type="cofactor">
    <cofactor evidence="6">
        <name>Ca(2+)</name>
        <dbReference type="ChEBI" id="CHEBI:29108"/>
    </cofactor>
</comment>
<dbReference type="Pfam" id="PF01532">
    <property type="entry name" value="Glyco_hydro_47"/>
    <property type="match status" value="1"/>
</dbReference>
<dbReference type="GO" id="GO:0005509">
    <property type="term" value="F:calcium ion binding"/>
    <property type="evidence" value="ECO:0007669"/>
    <property type="project" value="InterPro"/>
</dbReference>
<dbReference type="PANTHER" id="PTHR45679:SF5">
    <property type="entry name" value="ER DEGRADATION-ENHANCING ALPHA-MANNOSIDASE-LIKE PROTEIN 1"/>
    <property type="match status" value="1"/>
</dbReference>
<feature type="chain" id="PRO_5008539420" description="alpha-1,2-Mannosidase" evidence="8">
    <location>
        <begin position="18"/>
        <end position="758"/>
    </location>
</feature>
<dbReference type="GO" id="GO:1904380">
    <property type="term" value="P:endoplasmic reticulum mannose trimming"/>
    <property type="evidence" value="ECO:0007669"/>
    <property type="project" value="InterPro"/>
</dbReference>
<keyword evidence="7" id="KW-0378">Hydrolase</keyword>
<dbReference type="GO" id="GO:0004571">
    <property type="term" value="F:mannosyl-oligosaccharide 1,2-alpha-mannosidase activity"/>
    <property type="evidence" value="ECO:0007669"/>
    <property type="project" value="InterPro"/>
</dbReference>
<dbReference type="PRINTS" id="PR00747">
    <property type="entry name" value="GLYHDRLASE47"/>
</dbReference>
<feature type="active site" description="Proton donor" evidence="5">
    <location>
        <position position="371"/>
    </location>
</feature>
<dbReference type="InterPro" id="IPR001382">
    <property type="entry name" value="Glyco_hydro_47"/>
</dbReference>
<keyword evidence="6" id="KW-0106">Calcium</keyword>
<dbReference type="AlphaFoldDB" id="A0A1B2JE23"/>
<keyword evidence="10" id="KW-1185">Reference proteome</keyword>